<dbReference type="EMBL" id="BSTJ01000001">
    <property type="protein sequence ID" value="GLY72552.1"/>
    <property type="molecule type" value="Genomic_DNA"/>
</dbReference>
<feature type="domain" description="N-acetyltransferase" evidence="1">
    <location>
        <begin position="9"/>
        <end position="168"/>
    </location>
</feature>
<dbReference type="PROSITE" id="PS51186">
    <property type="entry name" value="GNAT"/>
    <property type="match status" value="1"/>
</dbReference>
<proteinExistence type="predicted"/>
<dbReference type="GO" id="GO:0016747">
    <property type="term" value="F:acyltransferase activity, transferring groups other than amino-acyl groups"/>
    <property type="evidence" value="ECO:0007669"/>
    <property type="project" value="InterPro"/>
</dbReference>
<sequence>MSTVPPAGPRVRRAEVTDAAALARMRELMLREMDKADVEDTAWLAVAEEWYARRLLDRRGFAAFVMDDPELGVVSSAVGACVERAPEPGNLTGLRGHVSNISTDPRRRGRGHARACLNALLAWFRDETGAHMLDLNATEHGMGLYLSAGFAAPRYPALQLWVERPVLDHGI</sequence>
<protein>
    <submittedName>
        <fullName evidence="2">N-acetyltransferase</fullName>
    </submittedName>
</protein>
<evidence type="ECO:0000313" key="3">
    <source>
        <dbReference type="Proteomes" id="UP001165135"/>
    </source>
</evidence>
<evidence type="ECO:0000259" key="1">
    <source>
        <dbReference type="PROSITE" id="PS51186"/>
    </source>
</evidence>
<dbReference type="AlphaFoldDB" id="A0A9W6REF5"/>
<accession>A0A9W6REF5</accession>
<dbReference type="Gene3D" id="3.40.630.30">
    <property type="match status" value="1"/>
</dbReference>
<dbReference type="InterPro" id="IPR016181">
    <property type="entry name" value="Acyl_CoA_acyltransferase"/>
</dbReference>
<dbReference type="InterPro" id="IPR000182">
    <property type="entry name" value="GNAT_dom"/>
</dbReference>
<name>A0A9W6REF5_9ACTN</name>
<comment type="caution">
    <text evidence="2">The sequence shown here is derived from an EMBL/GenBank/DDBJ whole genome shotgun (WGS) entry which is preliminary data.</text>
</comment>
<gene>
    <name evidence="2" type="ORF">Airi01_008190</name>
</gene>
<dbReference type="SUPFAM" id="SSF55729">
    <property type="entry name" value="Acyl-CoA N-acyltransferases (Nat)"/>
    <property type="match status" value="1"/>
</dbReference>
<dbReference type="Pfam" id="PF00583">
    <property type="entry name" value="Acetyltransf_1"/>
    <property type="match status" value="1"/>
</dbReference>
<dbReference type="Proteomes" id="UP001165135">
    <property type="component" value="Unassembled WGS sequence"/>
</dbReference>
<reference evidence="2" key="1">
    <citation type="submission" date="2023-03" db="EMBL/GenBank/DDBJ databases">
        <title>Actinoallomurus iriomotensis NBRC 103681.</title>
        <authorList>
            <person name="Ichikawa N."/>
            <person name="Sato H."/>
            <person name="Tonouchi N."/>
        </authorList>
    </citation>
    <scope>NUCLEOTIDE SEQUENCE</scope>
    <source>
        <strain evidence="2">NBRC 103681</strain>
    </source>
</reference>
<organism evidence="2 3">
    <name type="scientific">Actinoallomurus iriomotensis</name>
    <dbReference type="NCBI Taxonomy" id="478107"/>
    <lineage>
        <taxon>Bacteria</taxon>
        <taxon>Bacillati</taxon>
        <taxon>Actinomycetota</taxon>
        <taxon>Actinomycetes</taxon>
        <taxon>Streptosporangiales</taxon>
        <taxon>Thermomonosporaceae</taxon>
        <taxon>Actinoallomurus</taxon>
    </lineage>
</organism>
<dbReference type="RefSeq" id="WP_285617614.1">
    <property type="nucleotide sequence ID" value="NZ_BSTJ01000001.1"/>
</dbReference>
<evidence type="ECO:0000313" key="2">
    <source>
        <dbReference type="EMBL" id="GLY72552.1"/>
    </source>
</evidence>